<accession>A0A8H9NW55</accession>
<gene>
    <name evidence="1" type="ORF">I8Y00_002955</name>
</gene>
<dbReference type="EMBL" id="DACSDU010000012">
    <property type="protein sequence ID" value="HAT1586589.1"/>
    <property type="molecule type" value="Genomic_DNA"/>
</dbReference>
<reference evidence="1" key="2">
    <citation type="submission" date="2020-11" db="EMBL/GenBank/DDBJ databases">
        <authorList>
            <consortium name="NCBI Pathogen Detection Project"/>
        </authorList>
    </citation>
    <scope>NUCLEOTIDE SEQUENCE</scope>
    <source>
        <strain evidence="1">YDC697-2</strain>
    </source>
</reference>
<protein>
    <submittedName>
        <fullName evidence="1">UDP-glucose--glucosyl LPS a 1, 2-glucosyltransferase</fullName>
    </submittedName>
</protein>
<keyword evidence="1" id="KW-0808">Transferase</keyword>
<proteinExistence type="predicted"/>
<dbReference type="Gene3D" id="3.30.370.20">
    <property type="match status" value="1"/>
</dbReference>
<dbReference type="AlphaFoldDB" id="A0A8H9NW55"/>
<name>A0A8H9NW55_9ENTR</name>
<comment type="caution">
    <text evidence="1">The sequence shown here is derived from an EMBL/GenBank/DDBJ whole genome shotgun (WGS) entry which is preliminary data.</text>
</comment>
<organism evidence="1">
    <name type="scientific">Citrobacter farmeri</name>
    <dbReference type="NCBI Taxonomy" id="67824"/>
    <lineage>
        <taxon>Bacteria</taxon>
        <taxon>Pseudomonadati</taxon>
        <taxon>Pseudomonadota</taxon>
        <taxon>Gammaproteobacteria</taxon>
        <taxon>Enterobacterales</taxon>
        <taxon>Enterobacteriaceae</taxon>
        <taxon>Citrobacter</taxon>
    </lineage>
</organism>
<dbReference type="Proteomes" id="UP000864563">
    <property type="component" value="Unassembled WGS sequence"/>
</dbReference>
<dbReference type="Pfam" id="PF07922">
    <property type="entry name" value="Glyco_transf_52"/>
    <property type="match status" value="1"/>
</dbReference>
<evidence type="ECO:0000313" key="1">
    <source>
        <dbReference type="EMBL" id="HAT1586589.1"/>
    </source>
</evidence>
<reference evidence="1" key="1">
    <citation type="journal article" date="2018" name="Genome Biol.">
        <title>SKESA: strategic k-mer extension for scrupulous assemblies.</title>
        <authorList>
            <person name="Souvorov A."/>
            <person name="Agarwala R."/>
            <person name="Lipman D.J."/>
        </authorList>
    </citation>
    <scope>NUCLEOTIDE SEQUENCE</scope>
    <source>
        <strain evidence="1">YDC697-2</strain>
    </source>
</reference>
<dbReference type="InterPro" id="IPR012477">
    <property type="entry name" value="Glyco_transf_52"/>
</dbReference>
<sequence>MFLFICMTNLQLLIAKAIIEEEGLNNVELLFIGDAGNGKNLCYLNKIKPFCQHVSIEGNAKKTSILKTLKRTLYAKKIMMSYNKRYDIVFFANFHVPLIHHILSVISFNEIRTFDDGTNNINKESVMYLDSTVSFTAKHFRKLMGRKYHKEDVLNLDKIHYTLFPEKSNIIEKKETITLICYNSENSGTGVVKKILLGTVYSDAIDKKNEVVSLIHKVQSFIDTRKIDYYIPHPREMSHRFDNVENINSELIAEDIILLFLKQGLRLELYGFNTTTQINLSNISSIENYNLKSPLLKQCFNHHLGFDFNDVEL</sequence>
<dbReference type="GO" id="GO:0016740">
    <property type="term" value="F:transferase activity"/>
    <property type="evidence" value="ECO:0007669"/>
    <property type="project" value="UniProtKB-KW"/>
</dbReference>